<dbReference type="HOGENOM" id="CLU_1980398_0_0_11"/>
<protein>
    <submittedName>
        <fullName evidence="1">Uncharacterized protein</fullName>
    </submittedName>
</protein>
<comment type="caution">
    <text evidence="1">The sequence shown here is derived from an EMBL/GenBank/DDBJ whole genome shotgun (WGS) entry which is preliminary data.</text>
</comment>
<dbReference type="InterPro" id="IPR054202">
    <property type="entry name" value="DUF6907"/>
</dbReference>
<dbReference type="Pfam" id="PF21848">
    <property type="entry name" value="DUF6907"/>
    <property type="match status" value="1"/>
</dbReference>
<sequence length="126" mass="14147">MHAHDWMLTVTGDNCPQWCSADHTDEDPEHDSVFHESEPITLELPSLINADRFRLAFTTVCSEDYRTRDEGRRPARVDIGAESEHTGAVHDYGPVPSVEALDKLITDLRHAADALEQWRGRLPSAA</sequence>
<dbReference type="PATRIC" id="fig|1352936.5.peg.9603"/>
<name>V6JFG9_STRRC</name>
<dbReference type="Proteomes" id="UP000017984">
    <property type="component" value="Plasmid pSros1"/>
</dbReference>
<dbReference type="AlphaFoldDB" id="V6JFG9"/>
<proteinExistence type="predicted"/>
<reference evidence="1 2" key="1">
    <citation type="journal article" date="2014" name="Genome Announc.">
        <title>Draft Genome Sequence of Streptomyces roseochromogenes subsp. oscitans DS 12.976, Producer of the Aminocoumarin Antibiotic Clorobiocin.</title>
        <authorList>
            <person name="Ruckert C."/>
            <person name="Kalinowski J."/>
            <person name="Heide L."/>
            <person name="Apel A.K."/>
        </authorList>
    </citation>
    <scope>NUCLEOTIDE SEQUENCE [LARGE SCALE GENOMIC DNA]</scope>
    <source>
        <strain evidence="1 2">DS 12.976</strain>
        <plasmid evidence="1">pSros1</plasmid>
    </source>
</reference>
<evidence type="ECO:0000313" key="2">
    <source>
        <dbReference type="Proteomes" id="UP000017984"/>
    </source>
</evidence>
<gene>
    <name evidence="1" type="ORF">M878_46180</name>
</gene>
<keyword evidence="2" id="KW-1185">Reference proteome</keyword>
<dbReference type="EMBL" id="AWQX01000401">
    <property type="protein sequence ID" value="EST17916.1"/>
    <property type="molecule type" value="Genomic_DNA"/>
</dbReference>
<dbReference type="OrthoDB" id="4294010at2"/>
<accession>V6JFG9</accession>
<geneLocation type="plasmid" evidence="1 2">
    <name>pSros1</name>
</geneLocation>
<evidence type="ECO:0000313" key="1">
    <source>
        <dbReference type="EMBL" id="EST17916.1"/>
    </source>
</evidence>
<dbReference type="RefSeq" id="WP_023554085.1">
    <property type="nucleotide sequence ID" value="NZ_CM002286.1"/>
</dbReference>
<organism evidence="1 2">
    <name type="scientific">Streptomyces roseochromogenus subsp. oscitans DS 12.976</name>
    <dbReference type="NCBI Taxonomy" id="1352936"/>
    <lineage>
        <taxon>Bacteria</taxon>
        <taxon>Bacillati</taxon>
        <taxon>Actinomycetota</taxon>
        <taxon>Actinomycetes</taxon>
        <taxon>Kitasatosporales</taxon>
        <taxon>Streptomycetaceae</taxon>
        <taxon>Streptomyces</taxon>
    </lineage>
</organism>
<keyword evidence="1" id="KW-0614">Plasmid</keyword>